<gene>
    <name evidence="2" type="ORF">EXN66_Car003119</name>
</gene>
<evidence type="ECO:0000313" key="2">
    <source>
        <dbReference type="EMBL" id="KAF3687447.1"/>
    </source>
</evidence>
<dbReference type="AlphaFoldDB" id="A0A6G1PB22"/>
<dbReference type="EMBL" id="CM015714">
    <property type="protein sequence ID" value="KAF3687447.1"/>
    <property type="molecule type" value="Genomic_DNA"/>
</dbReference>
<organism evidence="2 3">
    <name type="scientific">Channa argus</name>
    <name type="common">Northern snakehead</name>
    <name type="synonym">Ophicephalus argus</name>
    <dbReference type="NCBI Taxonomy" id="215402"/>
    <lineage>
        <taxon>Eukaryota</taxon>
        <taxon>Metazoa</taxon>
        <taxon>Chordata</taxon>
        <taxon>Craniata</taxon>
        <taxon>Vertebrata</taxon>
        <taxon>Euteleostomi</taxon>
        <taxon>Actinopterygii</taxon>
        <taxon>Neopterygii</taxon>
        <taxon>Teleostei</taxon>
        <taxon>Neoteleostei</taxon>
        <taxon>Acanthomorphata</taxon>
        <taxon>Anabantaria</taxon>
        <taxon>Anabantiformes</taxon>
        <taxon>Channoidei</taxon>
        <taxon>Channidae</taxon>
        <taxon>Channa</taxon>
    </lineage>
</organism>
<name>A0A6G1PB22_CHAAH</name>
<feature type="region of interest" description="Disordered" evidence="1">
    <location>
        <begin position="1"/>
        <end position="35"/>
    </location>
</feature>
<evidence type="ECO:0000256" key="1">
    <source>
        <dbReference type="SAM" id="MobiDB-lite"/>
    </source>
</evidence>
<evidence type="ECO:0000313" key="3">
    <source>
        <dbReference type="Proteomes" id="UP000503349"/>
    </source>
</evidence>
<reference evidence="2 3" key="1">
    <citation type="submission" date="2019-02" db="EMBL/GenBank/DDBJ databases">
        <title>Opniocepnalus argus genome.</title>
        <authorList>
            <person name="Zhou C."/>
            <person name="Xiao S."/>
        </authorList>
    </citation>
    <scope>NUCLEOTIDE SEQUENCE [LARGE SCALE GENOMIC DNA]</scope>
    <source>
        <strain evidence="2">OARG1902GOOAL</strain>
        <tissue evidence="2">Muscle</tissue>
    </source>
</reference>
<reference evidence="3" key="2">
    <citation type="submission" date="2019-02" db="EMBL/GenBank/DDBJ databases">
        <title>Opniocepnalus argus Var Kimnra genome.</title>
        <authorList>
            <person name="Zhou C."/>
            <person name="Xiao S."/>
        </authorList>
    </citation>
    <scope>NUCLEOTIDE SEQUENCE [LARGE SCALE GENOMIC DNA]</scope>
</reference>
<accession>A0A6G1PB22</accession>
<protein>
    <submittedName>
        <fullName evidence="2">Uncharacterized protein</fullName>
    </submittedName>
</protein>
<keyword evidence="3" id="KW-1185">Reference proteome</keyword>
<proteinExistence type="predicted"/>
<sequence length="53" mass="5972">MNVSGLWEETGVPGGNPHKHRKTVQTPRRKAAASRWIQTRDFVEDSTTLPLTL</sequence>
<feature type="compositionally biased region" description="Basic residues" evidence="1">
    <location>
        <begin position="17"/>
        <end position="32"/>
    </location>
</feature>
<dbReference type="Proteomes" id="UP000503349">
    <property type="component" value="Chromosome 3"/>
</dbReference>